<feature type="domain" description="TniQ" evidence="2">
    <location>
        <begin position="6"/>
        <end position="176"/>
    </location>
</feature>
<dbReference type="KEGG" id="mgg:MPLG2_0895"/>
<proteinExistence type="predicted"/>
<evidence type="ECO:0000313" key="4">
    <source>
        <dbReference type="Proteomes" id="UP000238164"/>
    </source>
</evidence>
<keyword evidence="4" id="KW-1185">Reference proteome</keyword>
<name>A0A2N9JCS8_9ACTN</name>
<dbReference type="RefSeq" id="WP_105185048.1">
    <property type="nucleotide sequence ID" value="NZ_BAAAGO010000065.1"/>
</dbReference>
<sequence>MTGPWPLHPPPGDGEALTSWLNRLAEVYGMSVDDLLRHNLAAPGADLPDQQTLDLDPPPWLLPALAERTGTSLDRLRQLTIAGWVPWLLDSLDPEPVPGAAFDTYVRQDSVLLTTRERPGRQVPDWRAWLPTDSKRGPLRRACPTCQGAAADGTFGFTLVSQLPLTLSCPKHRCRLEAAFGGLGAFVAWEKPDTRPRPAPAVVVAMDARTHQGLRTGAVALPRRSVHAGVWLRLLRTLLDELSTPLSALRIGSRHTVKCIWEMAGQPPRAGILGPWRPYEALPWPAQQMFLEAAATALHLIEAGEATAHGTLAPLLTPAPRRHVPDGTPHPPRERDYWQEARDAMDRAVALARDDPAAAHQLLSTLTALTRSETAFHRVRDDLVALGVPADHLPRTLAEQRASRTLNGRPMSVTS</sequence>
<dbReference type="InterPro" id="IPR009492">
    <property type="entry name" value="TniQ"/>
</dbReference>
<feature type="region of interest" description="Disordered" evidence="1">
    <location>
        <begin position="316"/>
        <end position="335"/>
    </location>
</feature>
<dbReference type="OrthoDB" id="4813139at2"/>
<dbReference type="Proteomes" id="UP000238164">
    <property type="component" value="Chromosome 1"/>
</dbReference>
<evidence type="ECO:0000313" key="3">
    <source>
        <dbReference type="EMBL" id="SPD85931.1"/>
    </source>
</evidence>
<evidence type="ECO:0000259" key="2">
    <source>
        <dbReference type="Pfam" id="PF06527"/>
    </source>
</evidence>
<protein>
    <submittedName>
        <fullName evidence="3">TniQ family protein</fullName>
    </submittedName>
</protein>
<dbReference type="EMBL" id="LT985188">
    <property type="protein sequence ID" value="SPD85931.1"/>
    <property type="molecule type" value="Genomic_DNA"/>
</dbReference>
<reference evidence="3 4" key="1">
    <citation type="submission" date="2018-02" db="EMBL/GenBank/DDBJ databases">
        <authorList>
            <person name="Cohen D.B."/>
            <person name="Kent A.D."/>
        </authorList>
    </citation>
    <scope>NUCLEOTIDE SEQUENCE [LARGE SCALE GENOMIC DNA]</scope>
    <source>
        <strain evidence="3">1</strain>
    </source>
</reference>
<organism evidence="3 4">
    <name type="scientific">Micropruina glycogenica</name>
    <dbReference type="NCBI Taxonomy" id="75385"/>
    <lineage>
        <taxon>Bacteria</taxon>
        <taxon>Bacillati</taxon>
        <taxon>Actinomycetota</taxon>
        <taxon>Actinomycetes</taxon>
        <taxon>Propionibacteriales</taxon>
        <taxon>Nocardioidaceae</taxon>
        <taxon>Micropruina</taxon>
    </lineage>
</organism>
<gene>
    <name evidence="3" type="ORF">MPLG2_0895</name>
</gene>
<accession>A0A2N9JCS8</accession>
<dbReference type="Pfam" id="PF06527">
    <property type="entry name" value="TniQ"/>
    <property type="match status" value="1"/>
</dbReference>
<evidence type="ECO:0000256" key="1">
    <source>
        <dbReference type="SAM" id="MobiDB-lite"/>
    </source>
</evidence>
<dbReference type="AlphaFoldDB" id="A0A2N9JCS8"/>